<name>A0A2I0WSV6_9ASPA</name>
<evidence type="ECO:0000313" key="3">
    <source>
        <dbReference type="Proteomes" id="UP000233837"/>
    </source>
</evidence>
<reference evidence="2 3" key="1">
    <citation type="journal article" date="2016" name="Sci. Rep.">
        <title>The Dendrobium catenatum Lindl. genome sequence provides insights into polysaccharide synthase, floral development and adaptive evolution.</title>
        <authorList>
            <person name="Zhang G.Q."/>
            <person name="Xu Q."/>
            <person name="Bian C."/>
            <person name="Tsai W.C."/>
            <person name="Yeh C.M."/>
            <person name="Liu K.W."/>
            <person name="Yoshida K."/>
            <person name="Zhang L.S."/>
            <person name="Chang S.B."/>
            <person name="Chen F."/>
            <person name="Shi Y."/>
            <person name="Su Y.Y."/>
            <person name="Zhang Y.Q."/>
            <person name="Chen L.J."/>
            <person name="Yin Y."/>
            <person name="Lin M."/>
            <person name="Huang H."/>
            <person name="Deng H."/>
            <person name="Wang Z.W."/>
            <person name="Zhu S.L."/>
            <person name="Zhao X."/>
            <person name="Deng C."/>
            <person name="Niu S.C."/>
            <person name="Huang J."/>
            <person name="Wang M."/>
            <person name="Liu G.H."/>
            <person name="Yang H.J."/>
            <person name="Xiao X.J."/>
            <person name="Hsiao Y.Y."/>
            <person name="Wu W.L."/>
            <person name="Chen Y.Y."/>
            <person name="Mitsuda N."/>
            <person name="Ohme-Takagi M."/>
            <person name="Luo Y.B."/>
            <person name="Van de Peer Y."/>
            <person name="Liu Z.J."/>
        </authorList>
    </citation>
    <scope>NUCLEOTIDE SEQUENCE [LARGE SCALE GENOMIC DNA]</scope>
    <source>
        <tissue evidence="2">The whole plant</tissue>
    </source>
</reference>
<proteinExistence type="predicted"/>
<evidence type="ECO:0000259" key="1">
    <source>
        <dbReference type="Pfam" id="PF03732"/>
    </source>
</evidence>
<dbReference type="Pfam" id="PF03732">
    <property type="entry name" value="Retrotrans_gag"/>
    <property type="match status" value="1"/>
</dbReference>
<dbReference type="EMBL" id="KZ502442">
    <property type="protein sequence ID" value="PKU78740.1"/>
    <property type="molecule type" value="Genomic_DNA"/>
</dbReference>
<dbReference type="PANTHER" id="PTHR34482:SF36">
    <property type="entry name" value="RETROTRANSPOSON GAG DOMAIN-CONTAINING PROTEIN"/>
    <property type="match status" value="1"/>
</dbReference>
<sequence length="175" mass="20859">MRPPLFKGVEGPIEAENWLLRIENILEGMHCPEERKVSLATFALEGEPERWWRGLHQNKFEGIPDMQIKWNYFTQVFRDCFVAPSTRRQMQDKFMRLVQGDRSVMQFEAEFTILARYAPQLVNTMDDKCHRFLAGLKDAIRQPLVLLRIEDYIVLVERDRRIEANLQNTQRRCDF</sequence>
<reference evidence="2 3" key="2">
    <citation type="journal article" date="2017" name="Nature">
        <title>The Apostasia genome and the evolution of orchids.</title>
        <authorList>
            <person name="Zhang G.Q."/>
            <person name="Liu K.W."/>
            <person name="Li Z."/>
            <person name="Lohaus R."/>
            <person name="Hsiao Y.Y."/>
            <person name="Niu S.C."/>
            <person name="Wang J.Y."/>
            <person name="Lin Y.C."/>
            <person name="Xu Q."/>
            <person name="Chen L.J."/>
            <person name="Yoshida K."/>
            <person name="Fujiwara S."/>
            <person name="Wang Z.W."/>
            <person name="Zhang Y.Q."/>
            <person name="Mitsuda N."/>
            <person name="Wang M."/>
            <person name="Liu G.H."/>
            <person name="Pecoraro L."/>
            <person name="Huang H.X."/>
            <person name="Xiao X.J."/>
            <person name="Lin M."/>
            <person name="Wu X.Y."/>
            <person name="Wu W.L."/>
            <person name="Chen Y.Y."/>
            <person name="Chang S.B."/>
            <person name="Sakamoto S."/>
            <person name="Ohme-Takagi M."/>
            <person name="Yagi M."/>
            <person name="Zeng S.J."/>
            <person name="Shen C.Y."/>
            <person name="Yeh C.M."/>
            <person name="Luo Y.B."/>
            <person name="Tsai W.C."/>
            <person name="Van de Peer Y."/>
            <person name="Liu Z.J."/>
        </authorList>
    </citation>
    <scope>NUCLEOTIDE SEQUENCE [LARGE SCALE GENOMIC DNA]</scope>
    <source>
        <tissue evidence="2">The whole plant</tissue>
    </source>
</reference>
<dbReference type="AlphaFoldDB" id="A0A2I0WSV6"/>
<gene>
    <name evidence="2" type="ORF">MA16_Dca000083</name>
</gene>
<organism evidence="2 3">
    <name type="scientific">Dendrobium catenatum</name>
    <dbReference type="NCBI Taxonomy" id="906689"/>
    <lineage>
        <taxon>Eukaryota</taxon>
        <taxon>Viridiplantae</taxon>
        <taxon>Streptophyta</taxon>
        <taxon>Embryophyta</taxon>
        <taxon>Tracheophyta</taxon>
        <taxon>Spermatophyta</taxon>
        <taxon>Magnoliopsida</taxon>
        <taxon>Liliopsida</taxon>
        <taxon>Asparagales</taxon>
        <taxon>Orchidaceae</taxon>
        <taxon>Epidendroideae</taxon>
        <taxon>Malaxideae</taxon>
        <taxon>Dendrobiinae</taxon>
        <taxon>Dendrobium</taxon>
    </lineage>
</organism>
<feature type="domain" description="Retrotransposon gag" evidence="1">
    <location>
        <begin position="39"/>
        <end position="138"/>
    </location>
</feature>
<protein>
    <recommendedName>
        <fullName evidence="1">Retrotransposon gag domain-containing protein</fullName>
    </recommendedName>
</protein>
<dbReference type="PANTHER" id="PTHR34482">
    <property type="entry name" value="DNA DAMAGE-INDUCIBLE PROTEIN 1-LIKE"/>
    <property type="match status" value="1"/>
</dbReference>
<dbReference type="InterPro" id="IPR005162">
    <property type="entry name" value="Retrotrans_gag_dom"/>
</dbReference>
<dbReference type="Proteomes" id="UP000233837">
    <property type="component" value="Unassembled WGS sequence"/>
</dbReference>
<evidence type="ECO:0000313" key="2">
    <source>
        <dbReference type="EMBL" id="PKU78740.1"/>
    </source>
</evidence>
<keyword evidence="3" id="KW-1185">Reference proteome</keyword>
<accession>A0A2I0WSV6</accession>